<evidence type="ECO:0000313" key="7">
    <source>
        <dbReference type="EMBL" id="KAF2462280.1"/>
    </source>
</evidence>
<dbReference type="InterPro" id="IPR007667">
    <property type="entry name" value="Hypoxia_induced_domain"/>
</dbReference>
<evidence type="ECO:0000259" key="6">
    <source>
        <dbReference type="PROSITE" id="PS51503"/>
    </source>
</evidence>
<feature type="domain" description="HIG1" evidence="6">
    <location>
        <begin position="90"/>
        <end position="181"/>
    </location>
</feature>
<dbReference type="GO" id="GO:0033617">
    <property type="term" value="P:mitochondrial respiratory chain complex IV assembly"/>
    <property type="evidence" value="ECO:0007669"/>
    <property type="project" value="TreeGrafter"/>
</dbReference>
<dbReference type="InterPro" id="IPR040153">
    <property type="entry name" value="Rcf2"/>
</dbReference>
<sequence>MKILTKEEEAAHYRATLKGGTIGTIVGTVAGGVGVWAASRRFPAFNSLTIPFKTFLVISSGTFLGIVQADRSSAAYDEAHNPNKRFLEARQARSAEEEAEAAKPALQRVKQWASKNRYPIVFGSWVASMGIALAIVNRNRYLTASQKLVQARVYAQGLTVAVLLASFAFETNDARQGKGRWETIKVLDPNDPEHKHYIEKKIHHERYEGEDLWKDMVAAEERRINERKEAAKRLEDKKAKEKA</sequence>
<feature type="transmembrane region" description="Helical" evidence="5">
    <location>
        <begin position="50"/>
        <end position="67"/>
    </location>
</feature>
<dbReference type="AlphaFoldDB" id="A0A6A6PEP4"/>
<keyword evidence="8" id="KW-1185">Reference proteome</keyword>
<dbReference type="Pfam" id="PF04588">
    <property type="entry name" value="HIG_1_N"/>
    <property type="match status" value="1"/>
</dbReference>
<proteinExistence type="predicted"/>
<evidence type="ECO:0000256" key="2">
    <source>
        <dbReference type="ARBA" id="ARBA00022692"/>
    </source>
</evidence>
<keyword evidence="4 5" id="KW-0472">Membrane</keyword>
<dbReference type="EMBL" id="MU001670">
    <property type="protein sequence ID" value="KAF2462280.1"/>
    <property type="molecule type" value="Genomic_DNA"/>
</dbReference>
<protein>
    <recommendedName>
        <fullName evidence="6">HIG1 domain-containing protein</fullName>
    </recommendedName>
</protein>
<dbReference type="PROSITE" id="PS51503">
    <property type="entry name" value="HIG1"/>
    <property type="match status" value="1"/>
</dbReference>
<evidence type="ECO:0000256" key="4">
    <source>
        <dbReference type="ARBA" id="ARBA00023136"/>
    </source>
</evidence>
<dbReference type="PANTHER" id="PTHR28018">
    <property type="entry name" value="RESPIRATORY SUPERCOMPLEX FACTOR 2, MITOCHONDRIAL"/>
    <property type="match status" value="1"/>
</dbReference>
<evidence type="ECO:0000256" key="1">
    <source>
        <dbReference type="ARBA" id="ARBA00004173"/>
    </source>
</evidence>
<keyword evidence="2 5" id="KW-0812">Transmembrane</keyword>
<evidence type="ECO:0000256" key="3">
    <source>
        <dbReference type="ARBA" id="ARBA00022989"/>
    </source>
</evidence>
<dbReference type="GO" id="GO:0005739">
    <property type="term" value="C:mitochondrion"/>
    <property type="evidence" value="ECO:0007669"/>
    <property type="project" value="UniProtKB-SubCell"/>
</dbReference>
<dbReference type="PANTHER" id="PTHR28018:SF3">
    <property type="entry name" value="RESPIRATORY SUPERCOMPLEX FACTOR 2, MITOCHONDRIAL"/>
    <property type="match status" value="1"/>
</dbReference>
<dbReference type="Proteomes" id="UP000799766">
    <property type="component" value="Unassembled WGS sequence"/>
</dbReference>
<gene>
    <name evidence="7" type="ORF">BDY21DRAFT_330965</name>
</gene>
<feature type="transmembrane region" description="Helical" evidence="5">
    <location>
        <begin position="20"/>
        <end position="38"/>
    </location>
</feature>
<accession>A0A6A6PEP4</accession>
<reference evidence="7" key="1">
    <citation type="journal article" date="2020" name="Stud. Mycol.">
        <title>101 Dothideomycetes genomes: a test case for predicting lifestyles and emergence of pathogens.</title>
        <authorList>
            <person name="Haridas S."/>
            <person name="Albert R."/>
            <person name="Binder M."/>
            <person name="Bloem J."/>
            <person name="Labutti K."/>
            <person name="Salamov A."/>
            <person name="Andreopoulos B."/>
            <person name="Baker S."/>
            <person name="Barry K."/>
            <person name="Bills G."/>
            <person name="Bluhm B."/>
            <person name="Cannon C."/>
            <person name="Castanera R."/>
            <person name="Culley D."/>
            <person name="Daum C."/>
            <person name="Ezra D."/>
            <person name="Gonzalez J."/>
            <person name="Henrissat B."/>
            <person name="Kuo A."/>
            <person name="Liang C."/>
            <person name="Lipzen A."/>
            <person name="Lutzoni F."/>
            <person name="Magnuson J."/>
            <person name="Mondo S."/>
            <person name="Nolan M."/>
            <person name="Ohm R."/>
            <person name="Pangilinan J."/>
            <person name="Park H.-J."/>
            <person name="Ramirez L."/>
            <person name="Alfaro M."/>
            <person name="Sun H."/>
            <person name="Tritt A."/>
            <person name="Yoshinaga Y."/>
            <person name="Zwiers L.-H."/>
            <person name="Turgeon B."/>
            <person name="Goodwin S."/>
            <person name="Spatafora J."/>
            <person name="Crous P."/>
            <person name="Grigoriev I."/>
        </authorList>
    </citation>
    <scope>NUCLEOTIDE SEQUENCE</scope>
    <source>
        <strain evidence="7">ATCC 16933</strain>
    </source>
</reference>
<keyword evidence="3 5" id="KW-1133">Transmembrane helix</keyword>
<evidence type="ECO:0000256" key="5">
    <source>
        <dbReference type="SAM" id="Phobius"/>
    </source>
</evidence>
<comment type="subcellular location">
    <subcellularLocation>
        <location evidence="1">Mitochondrion</location>
    </subcellularLocation>
</comment>
<organism evidence="7 8">
    <name type="scientific">Lineolata rhizophorae</name>
    <dbReference type="NCBI Taxonomy" id="578093"/>
    <lineage>
        <taxon>Eukaryota</taxon>
        <taxon>Fungi</taxon>
        <taxon>Dikarya</taxon>
        <taxon>Ascomycota</taxon>
        <taxon>Pezizomycotina</taxon>
        <taxon>Dothideomycetes</taxon>
        <taxon>Dothideomycetes incertae sedis</taxon>
        <taxon>Lineolatales</taxon>
        <taxon>Lineolataceae</taxon>
        <taxon>Lineolata</taxon>
    </lineage>
</organism>
<evidence type="ECO:0000313" key="8">
    <source>
        <dbReference type="Proteomes" id="UP000799766"/>
    </source>
</evidence>
<dbReference type="OrthoDB" id="1915122at2759"/>
<name>A0A6A6PEP4_9PEZI</name>
<feature type="transmembrane region" description="Helical" evidence="5">
    <location>
        <begin position="118"/>
        <end position="136"/>
    </location>
</feature>
<feature type="transmembrane region" description="Helical" evidence="5">
    <location>
        <begin position="148"/>
        <end position="169"/>
    </location>
</feature>